<evidence type="ECO:0000313" key="4">
    <source>
        <dbReference type="EMBL" id="RUO35336.1"/>
    </source>
</evidence>
<protein>
    <submittedName>
        <fullName evidence="4">Alpha/beta hydrolase</fullName>
    </submittedName>
</protein>
<gene>
    <name evidence="4" type="ORF">CWE11_04800</name>
</gene>
<evidence type="ECO:0000259" key="3">
    <source>
        <dbReference type="Pfam" id="PF12697"/>
    </source>
</evidence>
<sequence>MENEFLQEFELETGSTKKQIIAGLRTGDFAFQSSAQQPLTLCLHGWLDNAASFTPLLAHWPSQRHLAALDFPGHGRSFHRSEGAWYYFTEYVADLVALFEHHDLQHVHLVGHSMGGFVGQVVAAVVPERVARLTLIEAFGLWVKRDGEWVTQLKNALTERRKLAQKRPPVYSDKERLIRLRAETSNLNPDLARFIVERNLREVPGGYTWTVDPRVRLPSLFRFSASHAHELLSTIRCPVDVVLGDCGTPEILQALDAWGATVAQKTVYTLKGGHHVHMEQPEEVVRILTGNAQMGGSVLGSTGPI</sequence>
<dbReference type="Gene3D" id="3.40.50.1820">
    <property type="entry name" value="alpha/beta hydrolase"/>
    <property type="match status" value="1"/>
</dbReference>
<dbReference type="Proteomes" id="UP000288405">
    <property type="component" value="Unassembled WGS sequence"/>
</dbReference>
<dbReference type="InterPro" id="IPR050266">
    <property type="entry name" value="AB_hydrolase_sf"/>
</dbReference>
<dbReference type="InterPro" id="IPR029058">
    <property type="entry name" value="AB_hydrolase_fold"/>
</dbReference>
<comment type="similarity">
    <text evidence="1">Belongs to the AB hydrolase superfamily.</text>
</comment>
<reference evidence="4 5" key="1">
    <citation type="journal article" date="2011" name="Front. Microbiol.">
        <title>Genomic signatures of strain selection and enhancement in Bacillus atrophaeus var. globigii, a historical biowarfare simulant.</title>
        <authorList>
            <person name="Gibbons H.S."/>
            <person name="Broomall S.M."/>
            <person name="McNew L.A."/>
            <person name="Daligault H."/>
            <person name="Chapman C."/>
            <person name="Bruce D."/>
            <person name="Karavis M."/>
            <person name="Krepps M."/>
            <person name="McGregor P.A."/>
            <person name="Hong C."/>
            <person name="Park K.H."/>
            <person name="Akmal A."/>
            <person name="Feldman A."/>
            <person name="Lin J.S."/>
            <person name="Chang W.E."/>
            <person name="Higgs B.W."/>
            <person name="Demirev P."/>
            <person name="Lindquist J."/>
            <person name="Liem A."/>
            <person name="Fochler E."/>
            <person name="Read T.D."/>
            <person name="Tapia R."/>
            <person name="Johnson S."/>
            <person name="Bishop-Lilly K.A."/>
            <person name="Detter C."/>
            <person name="Han C."/>
            <person name="Sozhamannan S."/>
            <person name="Rosenzweig C.N."/>
            <person name="Skowronski E.W."/>
        </authorList>
    </citation>
    <scope>NUCLEOTIDE SEQUENCE [LARGE SCALE GENOMIC DNA]</scope>
    <source>
        <strain evidence="4 5">GYP-17</strain>
    </source>
</reference>
<dbReference type="PANTHER" id="PTHR43798:SF14">
    <property type="entry name" value="SERINE HYDROLASE-LIKE PROTEIN DDB_G0286239"/>
    <property type="match status" value="1"/>
</dbReference>
<dbReference type="PRINTS" id="PR00111">
    <property type="entry name" value="ABHYDROLASE"/>
</dbReference>
<dbReference type="SUPFAM" id="SSF53474">
    <property type="entry name" value="alpha/beta-Hydrolases"/>
    <property type="match status" value="1"/>
</dbReference>
<evidence type="ECO:0000313" key="5">
    <source>
        <dbReference type="Proteomes" id="UP000288405"/>
    </source>
</evidence>
<dbReference type="EMBL" id="PIPM01000003">
    <property type="protein sequence ID" value="RUO35336.1"/>
    <property type="molecule type" value="Genomic_DNA"/>
</dbReference>
<keyword evidence="5" id="KW-1185">Reference proteome</keyword>
<keyword evidence="2 4" id="KW-0378">Hydrolase</keyword>
<evidence type="ECO:0000256" key="1">
    <source>
        <dbReference type="ARBA" id="ARBA00008645"/>
    </source>
</evidence>
<dbReference type="GO" id="GO:0016020">
    <property type="term" value="C:membrane"/>
    <property type="evidence" value="ECO:0007669"/>
    <property type="project" value="TreeGrafter"/>
</dbReference>
<evidence type="ECO:0000256" key="2">
    <source>
        <dbReference type="ARBA" id="ARBA00022801"/>
    </source>
</evidence>
<feature type="domain" description="AB hydrolase-1" evidence="3">
    <location>
        <begin position="41"/>
        <end position="286"/>
    </location>
</feature>
<dbReference type="InterPro" id="IPR000073">
    <property type="entry name" value="AB_hydrolase_1"/>
</dbReference>
<comment type="caution">
    <text evidence="4">The sequence shown here is derived from an EMBL/GenBank/DDBJ whole genome shotgun (WGS) entry which is preliminary data.</text>
</comment>
<proteinExistence type="inferred from homology"/>
<dbReference type="PANTHER" id="PTHR43798">
    <property type="entry name" value="MONOACYLGLYCEROL LIPASE"/>
    <property type="match status" value="1"/>
</dbReference>
<dbReference type="GO" id="GO:0016787">
    <property type="term" value="F:hydrolase activity"/>
    <property type="evidence" value="ECO:0007669"/>
    <property type="project" value="UniProtKB-KW"/>
</dbReference>
<organism evidence="4 5">
    <name type="scientific">Aliidiomarina sanyensis</name>
    <dbReference type="NCBI Taxonomy" id="1249555"/>
    <lineage>
        <taxon>Bacteria</taxon>
        <taxon>Pseudomonadati</taxon>
        <taxon>Pseudomonadota</taxon>
        <taxon>Gammaproteobacteria</taxon>
        <taxon>Alteromonadales</taxon>
        <taxon>Idiomarinaceae</taxon>
        <taxon>Aliidiomarina</taxon>
    </lineage>
</organism>
<name>A0A432WNG1_9GAMM</name>
<dbReference type="OrthoDB" id="149912at2"/>
<dbReference type="AlphaFoldDB" id="A0A432WNG1"/>
<accession>A0A432WNG1</accession>
<dbReference type="Pfam" id="PF12697">
    <property type="entry name" value="Abhydrolase_6"/>
    <property type="match status" value="1"/>
</dbReference>